<sequence length="187" mass="20942">MRIWLVMLLMFAFSVNAEEVICAYNDSSTYELEVFKNCGSLGSDGLLKVNPDLLPKVRWHKFGMSCINVRGEGWFFLNQNGLARGAPFLQDNDCNPFSEGLAVGISNGKIVYYDQVLSIIKKTDYTWSGSFHKKHAKVCKGTLIREYDASGEHYSLTGGNCGYINREFEVVVPTVFDFQSTPVPEGL</sequence>
<evidence type="ECO:0000313" key="3">
    <source>
        <dbReference type="Proteomes" id="UP000306719"/>
    </source>
</evidence>
<name>A0A5S3WUN7_9GAMM</name>
<dbReference type="AlphaFoldDB" id="A0A5S3WUN7"/>
<dbReference type="Proteomes" id="UP000306719">
    <property type="component" value="Unassembled WGS sequence"/>
</dbReference>
<gene>
    <name evidence="2" type="ORF">CWB98_19995</name>
</gene>
<feature type="signal peptide" evidence="1">
    <location>
        <begin position="1"/>
        <end position="17"/>
    </location>
</feature>
<reference evidence="3" key="2">
    <citation type="submission" date="2019-06" db="EMBL/GenBank/DDBJ databases">
        <title>Co-occurence of chitin degradation, pigmentation and bioactivity in marine Pseudoalteromonas.</title>
        <authorList>
            <person name="Sonnenschein E.C."/>
            <person name="Bech P.K."/>
        </authorList>
    </citation>
    <scope>NUCLEOTIDE SEQUENCE [LARGE SCALE GENOMIC DNA]</scope>
    <source>
        <strain evidence="3">S2599</strain>
    </source>
</reference>
<comment type="caution">
    <text evidence="2">The sequence shown here is derived from an EMBL/GenBank/DDBJ whole genome shotgun (WGS) entry which is preliminary data.</text>
</comment>
<dbReference type="RefSeq" id="WP_138546402.1">
    <property type="nucleotide sequence ID" value="NZ_PNCJ01000038.1"/>
</dbReference>
<dbReference type="EMBL" id="PNCJ01000038">
    <property type="protein sequence ID" value="TMP33447.1"/>
    <property type="molecule type" value="Genomic_DNA"/>
</dbReference>
<evidence type="ECO:0000256" key="1">
    <source>
        <dbReference type="SAM" id="SignalP"/>
    </source>
</evidence>
<evidence type="ECO:0000313" key="2">
    <source>
        <dbReference type="EMBL" id="TMP33447.1"/>
    </source>
</evidence>
<dbReference type="OrthoDB" id="343240at2"/>
<feature type="chain" id="PRO_5024456897" description="WG repeat-containing protein" evidence="1">
    <location>
        <begin position="18"/>
        <end position="187"/>
    </location>
</feature>
<evidence type="ECO:0008006" key="4">
    <source>
        <dbReference type="Google" id="ProtNLM"/>
    </source>
</evidence>
<proteinExistence type="predicted"/>
<reference evidence="2 3" key="1">
    <citation type="submission" date="2018-01" db="EMBL/GenBank/DDBJ databases">
        <authorList>
            <person name="Paulsen S."/>
            <person name="Gram L.K."/>
        </authorList>
    </citation>
    <scope>NUCLEOTIDE SEQUENCE [LARGE SCALE GENOMIC DNA]</scope>
    <source>
        <strain evidence="2 3">S2599</strain>
    </source>
</reference>
<protein>
    <recommendedName>
        <fullName evidence="4">WG repeat-containing protein</fullName>
    </recommendedName>
</protein>
<keyword evidence="1" id="KW-0732">Signal</keyword>
<organism evidence="2 3">
    <name type="scientific">Pseudoalteromonas rubra</name>
    <dbReference type="NCBI Taxonomy" id="43658"/>
    <lineage>
        <taxon>Bacteria</taxon>
        <taxon>Pseudomonadati</taxon>
        <taxon>Pseudomonadota</taxon>
        <taxon>Gammaproteobacteria</taxon>
        <taxon>Alteromonadales</taxon>
        <taxon>Pseudoalteromonadaceae</taxon>
        <taxon>Pseudoalteromonas</taxon>
    </lineage>
</organism>
<accession>A0A5S3WUN7</accession>